<dbReference type="Proteomes" id="UP000006263">
    <property type="component" value="Unassembled WGS sequence"/>
</dbReference>
<organism evidence="2 3">
    <name type="scientific">Paraglaciecola mesophila KMM 241</name>
    <dbReference type="NCBI Taxonomy" id="1128912"/>
    <lineage>
        <taxon>Bacteria</taxon>
        <taxon>Pseudomonadati</taxon>
        <taxon>Pseudomonadota</taxon>
        <taxon>Gammaproteobacteria</taxon>
        <taxon>Alteromonadales</taxon>
        <taxon>Alteromonadaceae</taxon>
        <taxon>Paraglaciecola</taxon>
    </lineage>
</organism>
<name>K6Z4S3_9ALTE</name>
<gene>
    <name evidence="2" type="ORF">GMES_3078</name>
</gene>
<dbReference type="AlphaFoldDB" id="K6Z4S3"/>
<sequence>MGAGKRSESVGDSNFPDKSSDLSDGQTGMSGQGVRFTGMFPHAGMTKKAQLLADQKVCWSKRLFGYFVVF</sequence>
<evidence type="ECO:0000313" key="2">
    <source>
        <dbReference type="EMBL" id="GAC25367.1"/>
    </source>
</evidence>
<accession>K6Z4S3</accession>
<evidence type="ECO:0000313" key="3">
    <source>
        <dbReference type="Proteomes" id="UP000006263"/>
    </source>
</evidence>
<dbReference type="EMBL" id="BAEP01000060">
    <property type="protein sequence ID" value="GAC25367.1"/>
    <property type="molecule type" value="Genomic_DNA"/>
</dbReference>
<comment type="caution">
    <text evidence="2">The sequence shown here is derived from an EMBL/GenBank/DDBJ whole genome shotgun (WGS) entry which is preliminary data.</text>
</comment>
<protein>
    <submittedName>
        <fullName evidence="2">Uncharacterized protein</fullName>
    </submittedName>
</protein>
<feature type="region of interest" description="Disordered" evidence="1">
    <location>
        <begin position="1"/>
        <end position="30"/>
    </location>
</feature>
<proteinExistence type="predicted"/>
<reference evidence="2 3" key="1">
    <citation type="journal article" date="2017" name="Antonie Van Leeuwenhoek">
        <title>Rhizobium rhizosphaerae sp. nov., a novel species isolated from rice rhizosphere.</title>
        <authorList>
            <person name="Zhao J.J."/>
            <person name="Zhang J."/>
            <person name="Zhang R.J."/>
            <person name="Zhang C.W."/>
            <person name="Yin H.Q."/>
            <person name="Zhang X.X."/>
        </authorList>
    </citation>
    <scope>NUCLEOTIDE SEQUENCE [LARGE SCALE GENOMIC DNA]</scope>
    <source>
        <strain evidence="2 3">KMM 241</strain>
    </source>
</reference>
<evidence type="ECO:0000256" key="1">
    <source>
        <dbReference type="SAM" id="MobiDB-lite"/>
    </source>
</evidence>